<comment type="caution">
    <text evidence="3">The sequence shown here is derived from an EMBL/GenBank/DDBJ whole genome shotgun (WGS) entry which is preliminary data.</text>
</comment>
<protein>
    <submittedName>
        <fullName evidence="3">NAD(P)-dependent dehydrogenase (Short-subunit alcohol dehydrogenase family)</fullName>
    </submittedName>
</protein>
<dbReference type="PRINTS" id="PR00081">
    <property type="entry name" value="GDHRDH"/>
</dbReference>
<keyword evidence="2" id="KW-0560">Oxidoreductase</keyword>
<dbReference type="InterPro" id="IPR051122">
    <property type="entry name" value="SDR_DHRS6-like"/>
</dbReference>
<dbReference type="EMBL" id="JAVDUU010000001">
    <property type="protein sequence ID" value="MDR6940321.1"/>
    <property type="molecule type" value="Genomic_DNA"/>
</dbReference>
<dbReference type="RefSeq" id="WP_310090805.1">
    <property type="nucleotide sequence ID" value="NZ_JAVDUU010000001.1"/>
</dbReference>
<dbReference type="PANTHER" id="PTHR43477:SF1">
    <property type="entry name" value="DIHYDROANTICAPSIN 7-DEHYDROGENASE"/>
    <property type="match status" value="1"/>
</dbReference>
<accession>A0ABU1T5Z4</accession>
<dbReference type="PANTHER" id="PTHR43477">
    <property type="entry name" value="DIHYDROANTICAPSIN 7-DEHYDROGENASE"/>
    <property type="match status" value="1"/>
</dbReference>
<dbReference type="InterPro" id="IPR036291">
    <property type="entry name" value="NAD(P)-bd_dom_sf"/>
</dbReference>
<keyword evidence="4" id="KW-1185">Reference proteome</keyword>
<reference evidence="3 4" key="1">
    <citation type="submission" date="2023-07" db="EMBL/GenBank/DDBJ databases">
        <title>Sorghum-associated microbial communities from plants grown in Nebraska, USA.</title>
        <authorList>
            <person name="Schachtman D."/>
        </authorList>
    </citation>
    <scope>NUCLEOTIDE SEQUENCE [LARGE SCALE GENOMIC DNA]</scope>
    <source>
        <strain evidence="3 4">3262</strain>
    </source>
</reference>
<dbReference type="InterPro" id="IPR002347">
    <property type="entry name" value="SDR_fam"/>
</dbReference>
<sequence length="240" mass="25515">MKTLSNQRIVILGGSSGLGLATARAAAAEGAEVIIASSSQARINNALKSLPQNASGHAIDLRYEANIQDFFSKIGAFDHLVYTAAENLNLKQIADTDLAEARNFFTLRFWGALATVKYGAPLIREGGSISLTSGIASQRPGAGWGMAAAICGAMEGFTRAMAVELAPIRVNAVMPGVIETDLWNGMSDKDRQQFYHSTASSLLVKRIGQPEDIAEAFVFLMKQTFATGQTFIIDGGTVLV</sequence>
<evidence type="ECO:0000256" key="1">
    <source>
        <dbReference type="ARBA" id="ARBA00006484"/>
    </source>
</evidence>
<evidence type="ECO:0000313" key="3">
    <source>
        <dbReference type="EMBL" id="MDR6940321.1"/>
    </source>
</evidence>
<evidence type="ECO:0000313" key="4">
    <source>
        <dbReference type="Proteomes" id="UP001247620"/>
    </source>
</evidence>
<name>A0ABU1T5Z4_9SPHI</name>
<proteinExistence type="inferred from homology"/>
<organism evidence="3 4">
    <name type="scientific">Mucilaginibacter pocheonensis</name>
    <dbReference type="NCBI Taxonomy" id="398050"/>
    <lineage>
        <taxon>Bacteria</taxon>
        <taxon>Pseudomonadati</taxon>
        <taxon>Bacteroidota</taxon>
        <taxon>Sphingobacteriia</taxon>
        <taxon>Sphingobacteriales</taxon>
        <taxon>Sphingobacteriaceae</taxon>
        <taxon>Mucilaginibacter</taxon>
    </lineage>
</organism>
<comment type="similarity">
    <text evidence="1">Belongs to the short-chain dehydrogenases/reductases (SDR) family.</text>
</comment>
<dbReference type="Gene3D" id="3.40.50.720">
    <property type="entry name" value="NAD(P)-binding Rossmann-like Domain"/>
    <property type="match status" value="1"/>
</dbReference>
<dbReference type="Pfam" id="PF13561">
    <property type="entry name" value="adh_short_C2"/>
    <property type="match status" value="1"/>
</dbReference>
<dbReference type="NCBIfam" id="NF005449">
    <property type="entry name" value="PRK07041.1"/>
    <property type="match status" value="1"/>
</dbReference>
<dbReference type="SUPFAM" id="SSF51735">
    <property type="entry name" value="NAD(P)-binding Rossmann-fold domains"/>
    <property type="match status" value="1"/>
</dbReference>
<gene>
    <name evidence="3" type="ORF">J2W55_000149</name>
</gene>
<dbReference type="Proteomes" id="UP001247620">
    <property type="component" value="Unassembled WGS sequence"/>
</dbReference>
<evidence type="ECO:0000256" key="2">
    <source>
        <dbReference type="ARBA" id="ARBA00023002"/>
    </source>
</evidence>